<evidence type="ECO:0000259" key="9">
    <source>
        <dbReference type="PROSITE" id="PS51194"/>
    </source>
</evidence>
<feature type="domain" description="DEAD-box RNA helicase Q" evidence="10">
    <location>
        <begin position="111"/>
        <end position="139"/>
    </location>
</feature>
<keyword evidence="12" id="KW-1185">Reference proteome</keyword>
<comment type="similarity">
    <text evidence="1">Belongs to the DEAD box helicase family. DDX21/DDX50 subfamily.</text>
</comment>
<keyword evidence="2" id="KW-0547">Nucleotide-binding</keyword>
<dbReference type="PROSITE" id="PS51192">
    <property type="entry name" value="HELICASE_ATP_BIND_1"/>
    <property type="match status" value="2"/>
</dbReference>
<dbReference type="InterPro" id="IPR044742">
    <property type="entry name" value="DEAD/DEAH_RhlB"/>
</dbReference>
<dbReference type="PROSITE" id="PS51194">
    <property type="entry name" value="HELICASE_CTER"/>
    <property type="match status" value="1"/>
</dbReference>
<feature type="short sequence motif" description="Q motif" evidence="6">
    <location>
        <begin position="425"/>
        <end position="453"/>
    </location>
</feature>
<evidence type="ECO:0000256" key="6">
    <source>
        <dbReference type="PROSITE-ProRule" id="PRU00552"/>
    </source>
</evidence>
<evidence type="ECO:0000256" key="3">
    <source>
        <dbReference type="ARBA" id="ARBA00022801"/>
    </source>
</evidence>
<organism evidence="11 12">
    <name type="scientific">Rhamnella rubrinervis</name>
    <dbReference type="NCBI Taxonomy" id="2594499"/>
    <lineage>
        <taxon>Eukaryota</taxon>
        <taxon>Viridiplantae</taxon>
        <taxon>Streptophyta</taxon>
        <taxon>Embryophyta</taxon>
        <taxon>Tracheophyta</taxon>
        <taxon>Spermatophyta</taxon>
        <taxon>Magnoliopsida</taxon>
        <taxon>eudicotyledons</taxon>
        <taxon>Gunneridae</taxon>
        <taxon>Pentapetalae</taxon>
        <taxon>rosids</taxon>
        <taxon>fabids</taxon>
        <taxon>Rosales</taxon>
        <taxon>Rhamnaceae</taxon>
        <taxon>rhamnoid group</taxon>
        <taxon>Rhamneae</taxon>
        <taxon>Rhamnella</taxon>
    </lineage>
</organism>
<evidence type="ECO:0000256" key="5">
    <source>
        <dbReference type="ARBA" id="ARBA00022840"/>
    </source>
</evidence>
<feature type="compositionally biased region" description="Gly residues" evidence="7">
    <location>
        <begin position="830"/>
        <end position="856"/>
    </location>
</feature>
<dbReference type="Gene3D" id="3.40.50.300">
    <property type="entry name" value="P-loop containing nucleotide triphosphate hydrolases"/>
    <property type="match status" value="3"/>
</dbReference>
<keyword evidence="4" id="KW-0347">Helicase</keyword>
<feature type="region of interest" description="Disordered" evidence="7">
    <location>
        <begin position="803"/>
        <end position="931"/>
    </location>
</feature>
<dbReference type="Proteomes" id="UP000796880">
    <property type="component" value="Unassembled WGS sequence"/>
</dbReference>
<dbReference type="Pfam" id="PF00271">
    <property type="entry name" value="Helicase_C"/>
    <property type="match status" value="1"/>
</dbReference>
<dbReference type="AlphaFoldDB" id="A0A8K0MGR8"/>
<feature type="domain" description="Helicase C-terminal" evidence="9">
    <location>
        <begin position="659"/>
        <end position="803"/>
    </location>
</feature>
<protein>
    <recommendedName>
        <fullName evidence="13">RNA helicase</fullName>
    </recommendedName>
</protein>
<dbReference type="OrthoDB" id="4255at2759"/>
<feature type="compositionally biased region" description="Low complexity" evidence="7">
    <location>
        <begin position="901"/>
        <end position="916"/>
    </location>
</feature>
<dbReference type="GO" id="GO:0003724">
    <property type="term" value="F:RNA helicase activity"/>
    <property type="evidence" value="ECO:0007669"/>
    <property type="project" value="InterPro"/>
</dbReference>
<dbReference type="InterPro" id="IPR011545">
    <property type="entry name" value="DEAD/DEAH_box_helicase_dom"/>
</dbReference>
<dbReference type="GO" id="GO:0005829">
    <property type="term" value="C:cytosol"/>
    <property type="evidence" value="ECO:0007669"/>
    <property type="project" value="TreeGrafter"/>
</dbReference>
<evidence type="ECO:0000313" key="11">
    <source>
        <dbReference type="EMBL" id="KAF3445145.1"/>
    </source>
</evidence>
<reference evidence="11" key="1">
    <citation type="submission" date="2020-03" db="EMBL/GenBank/DDBJ databases">
        <title>A high-quality chromosome-level genome assembly of a woody plant with both climbing and erect habits, Rhamnella rubrinervis.</title>
        <authorList>
            <person name="Lu Z."/>
            <person name="Yang Y."/>
            <person name="Zhu X."/>
            <person name="Sun Y."/>
        </authorList>
    </citation>
    <scope>NUCLEOTIDE SEQUENCE</scope>
    <source>
        <strain evidence="11">BYM</strain>
        <tissue evidence="11">Leaf</tissue>
    </source>
</reference>
<evidence type="ECO:0000313" key="12">
    <source>
        <dbReference type="Proteomes" id="UP000796880"/>
    </source>
</evidence>
<dbReference type="PROSITE" id="PS51195">
    <property type="entry name" value="Q_MOTIF"/>
    <property type="match status" value="2"/>
</dbReference>
<gene>
    <name evidence="11" type="ORF">FNV43_RR14838</name>
</gene>
<feature type="short sequence motif" description="Q motif" evidence="6">
    <location>
        <begin position="111"/>
        <end position="139"/>
    </location>
</feature>
<feature type="compositionally biased region" description="Gly residues" evidence="7">
    <location>
        <begin position="803"/>
        <end position="817"/>
    </location>
</feature>
<dbReference type="InterPro" id="IPR014014">
    <property type="entry name" value="RNA_helicase_DEAD_Q_motif"/>
</dbReference>
<dbReference type="SMART" id="SM00487">
    <property type="entry name" value="DEXDc"/>
    <property type="match status" value="2"/>
</dbReference>
<dbReference type="InterPro" id="IPR001650">
    <property type="entry name" value="Helicase_C-like"/>
</dbReference>
<dbReference type="FunFam" id="3.40.50.300:FF:001060">
    <property type="entry name" value="ATP-dependent RNA helicase RhlE"/>
    <property type="match status" value="1"/>
</dbReference>
<dbReference type="EMBL" id="VOIH02000006">
    <property type="protein sequence ID" value="KAF3445145.1"/>
    <property type="molecule type" value="Genomic_DNA"/>
</dbReference>
<evidence type="ECO:0008006" key="13">
    <source>
        <dbReference type="Google" id="ProtNLM"/>
    </source>
</evidence>
<dbReference type="InterPro" id="IPR014001">
    <property type="entry name" value="Helicase_ATP-bd"/>
</dbReference>
<accession>A0A8K0MGR8</accession>
<feature type="domain" description="Helicase ATP-binding" evidence="8">
    <location>
        <begin position="142"/>
        <end position="312"/>
    </location>
</feature>
<dbReference type="GO" id="GO:0003676">
    <property type="term" value="F:nucleic acid binding"/>
    <property type="evidence" value="ECO:0007669"/>
    <property type="project" value="InterPro"/>
</dbReference>
<dbReference type="PANTHER" id="PTHR47959">
    <property type="entry name" value="ATP-DEPENDENT RNA HELICASE RHLE-RELATED"/>
    <property type="match status" value="1"/>
</dbReference>
<name>A0A8K0MGR8_9ROSA</name>
<feature type="compositionally biased region" description="Gly residues" evidence="7">
    <location>
        <begin position="883"/>
        <end position="900"/>
    </location>
</feature>
<feature type="compositionally biased region" description="Low complexity" evidence="7">
    <location>
        <begin position="857"/>
        <end position="882"/>
    </location>
</feature>
<dbReference type="Pfam" id="PF00270">
    <property type="entry name" value="DEAD"/>
    <property type="match status" value="2"/>
</dbReference>
<dbReference type="GO" id="GO:0016787">
    <property type="term" value="F:hydrolase activity"/>
    <property type="evidence" value="ECO:0007669"/>
    <property type="project" value="UniProtKB-KW"/>
</dbReference>
<dbReference type="CDD" id="cd00268">
    <property type="entry name" value="DEADc"/>
    <property type="match status" value="2"/>
</dbReference>
<dbReference type="CDD" id="cd18787">
    <property type="entry name" value="SF2_C_DEAD"/>
    <property type="match status" value="1"/>
</dbReference>
<dbReference type="PANTHER" id="PTHR47959:SF23">
    <property type="entry name" value="HELICASE ATP-BINDING DOMAIN-CONTAINING PROTEIN"/>
    <property type="match status" value="1"/>
</dbReference>
<evidence type="ECO:0000256" key="4">
    <source>
        <dbReference type="ARBA" id="ARBA00022806"/>
    </source>
</evidence>
<comment type="caution">
    <text evidence="11">The sequence shown here is derived from an EMBL/GenBank/DDBJ whole genome shotgun (WGS) entry which is preliminary data.</text>
</comment>
<keyword evidence="5" id="KW-0067">ATP-binding</keyword>
<feature type="domain" description="DEAD-box RNA helicase Q" evidence="10">
    <location>
        <begin position="425"/>
        <end position="453"/>
    </location>
</feature>
<keyword evidence="3" id="KW-0378">Hydrolase</keyword>
<evidence type="ECO:0000256" key="2">
    <source>
        <dbReference type="ARBA" id="ARBA00022741"/>
    </source>
</evidence>
<dbReference type="SMART" id="SM00490">
    <property type="entry name" value="HELICc"/>
    <property type="match status" value="1"/>
</dbReference>
<dbReference type="GO" id="GO:0005524">
    <property type="term" value="F:ATP binding"/>
    <property type="evidence" value="ECO:0007669"/>
    <property type="project" value="UniProtKB-KW"/>
</dbReference>
<sequence>MMSIALRRSYSVAPRHTLAAVETLLRHNQYTTSFADLEVPGNGCSCCEIMSFSTFRASKPDMPFGFQARGFHAKPGSLNYQASAVLQVEFAIDDYPSYDESSKESAGDEGLEIATLGISQEIVSALANKGITKLSPIQKAVLDPAMNGRDMVGRARTGTGRTLAFGIPILDKIIRFNEKHGHGRNPLALALAPTRELALQVEKEFCDSAITLDTMCVDEGTPISIQMRQLDFGVDIAVGTPDGIIDLLNRGALNLSEVQFVVLDEADQMLQEDVERILERMPQNHQTMMFSATIPSWIRKLTHNYLKNPLIIDLMMSIALRRSYSVAPRQTLAAVQTLLRHNQYTASFADLEVPGNGCSGFEIRSFSTFRASKPDMPFGFQARGFHTKPGSLNYQASAVLQAEFAIDDYPSYDESSKGSAGDEGLEIAKLGISQEIVSALAKKGITKLFPIQKAVLDPAMNGRDMIGRARTGTGKTLAFGIPILDKIIRFNAKHGRGRNPLALALAPTRELARQVEKEFCDSAPNLDTICVYGGTPISNQMKQLDYGVDIAVGTPGRIIDLLNRGALNLSEVQFVVLDEADQMLQVGFQEDVEKILERLPQNRQTMMFSATMPSWIRKLTQNYLKNPLTIDLVGDSDQKLADGISIYSIASETYGKASILGPLITEHAKGGKCIVFTQTKRDADRLAYAMGRNYKCEALHGDISQNQRERTLAGFRNGHFNILVATDVASRGLDIPNVDLVVHYELPNNSEIFVHRSGRTGRAGKKGSAILMYTQDQHRLLRSIERDVGCRFTELPKIAVEGGGDGDMFGDMGGGRFGSTNRRSGDNFGRFGGQGGGGGFGRSSGYGNSGQMGRYGGPSSNRGSPGRSSGFGDFGSSRSSGFGSSGGDFGSSGRSGGFGNFGSSRPSGFGDSRSSQSGGGFRSWSDKGQGQ</sequence>
<dbReference type="InterPro" id="IPR027417">
    <property type="entry name" value="P-loop_NTPase"/>
</dbReference>
<proteinExistence type="inferred from homology"/>
<dbReference type="InterPro" id="IPR050079">
    <property type="entry name" value="DEAD_box_RNA_helicase"/>
</dbReference>
<evidence type="ECO:0000256" key="7">
    <source>
        <dbReference type="SAM" id="MobiDB-lite"/>
    </source>
</evidence>
<evidence type="ECO:0000259" key="8">
    <source>
        <dbReference type="PROSITE" id="PS51192"/>
    </source>
</evidence>
<feature type="domain" description="Helicase ATP-binding" evidence="8">
    <location>
        <begin position="456"/>
        <end position="630"/>
    </location>
</feature>
<evidence type="ECO:0000259" key="10">
    <source>
        <dbReference type="PROSITE" id="PS51195"/>
    </source>
</evidence>
<dbReference type="SUPFAM" id="SSF52540">
    <property type="entry name" value="P-loop containing nucleoside triphosphate hydrolases"/>
    <property type="match status" value="2"/>
</dbReference>
<evidence type="ECO:0000256" key="1">
    <source>
        <dbReference type="ARBA" id="ARBA00006517"/>
    </source>
</evidence>